<proteinExistence type="inferred from homology"/>
<evidence type="ECO:0000256" key="3">
    <source>
        <dbReference type="ARBA" id="ARBA00023125"/>
    </source>
</evidence>
<dbReference type="InterPro" id="IPR005119">
    <property type="entry name" value="LysR_subst-bd"/>
</dbReference>
<dbReference type="CDD" id="cd08422">
    <property type="entry name" value="PBP2_CrgA_like"/>
    <property type="match status" value="1"/>
</dbReference>
<dbReference type="InterPro" id="IPR036390">
    <property type="entry name" value="WH_DNA-bd_sf"/>
</dbReference>
<evidence type="ECO:0000256" key="1">
    <source>
        <dbReference type="ARBA" id="ARBA00009437"/>
    </source>
</evidence>
<dbReference type="AlphaFoldDB" id="A0A446C615"/>
<evidence type="ECO:0000313" key="6">
    <source>
        <dbReference type="EMBL" id="SSW63306.1"/>
    </source>
</evidence>
<feature type="domain" description="HTH lysR-type" evidence="5">
    <location>
        <begin position="1"/>
        <end position="59"/>
    </location>
</feature>
<dbReference type="InterPro" id="IPR036388">
    <property type="entry name" value="WH-like_DNA-bd_sf"/>
</dbReference>
<evidence type="ECO:0000256" key="4">
    <source>
        <dbReference type="ARBA" id="ARBA00023163"/>
    </source>
</evidence>
<dbReference type="InterPro" id="IPR000847">
    <property type="entry name" value="LysR_HTH_N"/>
</dbReference>
<dbReference type="RefSeq" id="WP_165360048.1">
    <property type="nucleotide sequence ID" value="NZ_UFQC01000002.1"/>
</dbReference>
<sequence length="310" mass="34348">MDTHTAMQTYAKVVELGSFAAAADKMGQARSVVTRQIAYLEQKYGVRLLNRTTRKLSMTDAGRAFYERVRPILAEVADLELSLQAEGQRPSGRLRVSAPVSFGILHLGPAIAEYLQRYPDVVIDLDLNDRVVDLVEDGFDVAVRIGPLLDSSLVARPLAPQQLLVCAAPSYLARHGAPRTPEDLKQHRCLHYAYASTGNEWHFEKDGVTHLVRVNAALRANNGDVLRTASLAGHGIILQPEFLVGEDIRAGRLVTLLADYAHTPISMYAIYPHRRFLSPKVRSFVEHLEDRFGAPSPAVPGRRASPRRSR</sequence>
<dbReference type="Pfam" id="PF03466">
    <property type="entry name" value="LysR_substrate"/>
    <property type="match status" value="1"/>
</dbReference>
<evidence type="ECO:0000256" key="2">
    <source>
        <dbReference type="ARBA" id="ARBA00023015"/>
    </source>
</evidence>
<evidence type="ECO:0000313" key="7">
    <source>
        <dbReference type="Proteomes" id="UP000289465"/>
    </source>
</evidence>
<dbReference type="FunFam" id="1.10.10.10:FF:000001">
    <property type="entry name" value="LysR family transcriptional regulator"/>
    <property type="match status" value="1"/>
</dbReference>
<dbReference type="InterPro" id="IPR058163">
    <property type="entry name" value="LysR-type_TF_proteobact-type"/>
</dbReference>
<dbReference type="SUPFAM" id="SSF46785">
    <property type="entry name" value="Winged helix' DNA-binding domain"/>
    <property type="match status" value="1"/>
</dbReference>
<dbReference type="GO" id="GO:0003677">
    <property type="term" value="F:DNA binding"/>
    <property type="evidence" value="ECO:0007669"/>
    <property type="project" value="UniProtKB-KW"/>
</dbReference>
<dbReference type="Gene3D" id="1.10.10.10">
    <property type="entry name" value="Winged helix-like DNA-binding domain superfamily/Winged helix DNA-binding domain"/>
    <property type="match status" value="1"/>
</dbReference>
<dbReference type="Pfam" id="PF00126">
    <property type="entry name" value="HTH_1"/>
    <property type="match status" value="1"/>
</dbReference>
<evidence type="ECO:0000259" key="5">
    <source>
        <dbReference type="PROSITE" id="PS50931"/>
    </source>
</evidence>
<dbReference type="GO" id="GO:0003700">
    <property type="term" value="F:DNA-binding transcription factor activity"/>
    <property type="evidence" value="ECO:0007669"/>
    <property type="project" value="InterPro"/>
</dbReference>
<keyword evidence="2" id="KW-0805">Transcription regulation</keyword>
<dbReference type="FunFam" id="3.40.190.290:FF:000001">
    <property type="entry name" value="Transcriptional regulator, LysR family"/>
    <property type="match status" value="1"/>
</dbReference>
<dbReference type="Proteomes" id="UP000289465">
    <property type="component" value="Unassembled WGS sequence"/>
</dbReference>
<organism evidence="6 7">
    <name type="scientific">Achromobacter veterisilvae</name>
    <dbReference type="NCBI Taxonomy" id="2069367"/>
    <lineage>
        <taxon>Bacteria</taxon>
        <taxon>Pseudomonadati</taxon>
        <taxon>Pseudomonadota</taxon>
        <taxon>Betaproteobacteria</taxon>
        <taxon>Burkholderiales</taxon>
        <taxon>Alcaligenaceae</taxon>
        <taxon>Achromobacter</taxon>
    </lineage>
</organism>
<name>A0A446C615_9BURK</name>
<dbReference type="Gene3D" id="3.40.190.290">
    <property type="match status" value="1"/>
</dbReference>
<keyword evidence="3" id="KW-0238">DNA-binding</keyword>
<dbReference type="PANTHER" id="PTHR30537:SF5">
    <property type="entry name" value="HTH-TYPE TRANSCRIPTIONAL ACTIVATOR TTDR-RELATED"/>
    <property type="match status" value="1"/>
</dbReference>
<comment type="similarity">
    <text evidence="1">Belongs to the LysR transcriptional regulatory family.</text>
</comment>
<accession>A0A446C615</accession>
<dbReference type="PANTHER" id="PTHR30537">
    <property type="entry name" value="HTH-TYPE TRANSCRIPTIONAL REGULATOR"/>
    <property type="match status" value="1"/>
</dbReference>
<dbReference type="PROSITE" id="PS50931">
    <property type="entry name" value="HTH_LYSR"/>
    <property type="match status" value="1"/>
</dbReference>
<gene>
    <name evidence="6" type="primary">dmlR_1</name>
    <name evidence="6" type="ORF">AVE30378_00356</name>
</gene>
<dbReference type="EMBL" id="UFQC01000002">
    <property type="protein sequence ID" value="SSW63306.1"/>
    <property type="molecule type" value="Genomic_DNA"/>
</dbReference>
<protein>
    <submittedName>
        <fullName evidence="6">HTH-type transcriptional regulator DmlR</fullName>
    </submittedName>
</protein>
<keyword evidence="4" id="KW-0804">Transcription</keyword>
<reference evidence="6 7" key="1">
    <citation type="submission" date="2018-07" db="EMBL/GenBank/DDBJ databases">
        <authorList>
            <person name="Peeters C."/>
        </authorList>
    </citation>
    <scope>NUCLEOTIDE SEQUENCE [LARGE SCALE GENOMIC DNA]</scope>
    <source>
        <strain evidence="6 7">LMG 30378</strain>
    </source>
</reference>
<dbReference type="SUPFAM" id="SSF53850">
    <property type="entry name" value="Periplasmic binding protein-like II"/>
    <property type="match status" value="1"/>
</dbReference>